<dbReference type="AlphaFoldDB" id="A0A016V718"/>
<keyword evidence="2" id="KW-1185">Reference proteome</keyword>
<proteinExistence type="predicted"/>
<evidence type="ECO:0000313" key="2">
    <source>
        <dbReference type="Proteomes" id="UP000024635"/>
    </source>
</evidence>
<sequence>MYIKCQESDDNPVFGRIQSAVHGPSGRRGPWVCWLPATPAMVANEFWHARSMKSTASPRQLGRASCCNPITNPVSENGFKDRIVTFYVYRRNQQVEDIHNLLTAQT</sequence>
<evidence type="ECO:0000313" key="1">
    <source>
        <dbReference type="EMBL" id="EYC23459.1"/>
    </source>
</evidence>
<name>A0A016V718_9BILA</name>
<dbReference type="Proteomes" id="UP000024635">
    <property type="component" value="Unassembled WGS sequence"/>
</dbReference>
<organism evidence="1 2">
    <name type="scientific">Ancylostoma ceylanicum</name>
    <dbReference type="NCBI Taxonomy" id="53326"/>
    <lineage>
        <taxon>Eukaryota</taxon>
        <taxon>Metazoa</taxon>
        <taxon>Ecdysozoa</taxon>
        <taxon>Nematoda</taxon>
        <taxon>Chromadorea</taxon>
        <taxon>Rhabditida</taxon>
        <taxon>Rhabditina</taxon>
        <taxon>Rhabditomorpha</taxon>
        <taxon>Strongyloidea</taxon>
        <taxon>Ancylostomatidae</taxon>
        <taxon>Ancylostomatinae</taxon>
        <taxon>Ancylostoma</taxon>
    </lineage>
</organism>
<reference evidence="2" key="1">
    <citation type="journal article" date="2015" name="Nat. Genet.">
        <title>The genome and transcriptome of the zoonotic hookworm Ancylostoma ceylanicum identify infection-specific gene families.</title>
        <authorList>
            <person name="Schwarz E.M."/>
            <person name="Hu Y."/>
            <person name="Antoshechkin I."/>
            <person name="Miller M.M."/>
            <person name="Sternberg P.W."/>
            <person name="Aroian R.V."/>
        </authorList>
    </citation>
    <scope>NUCLEOTIDE SEQUENCE</scope>
    <source>
        <strain evidence="2">HY135</strain>
    </source>
</reference>
<gene>
    <name evidence="1" type="primary">Acey_s0015.g2657</name>
    <name evidence="1" type="ORF">Y032_0015g2657</name>
</gene>
<protein>
    <submittedName>
        <fullName evidence="1">Uncharacterized protein</fullName>
    </submittedName>
</protein>
<accession>A0A016V718</accession>
<comment type="caution">
    <text evidence="1">The sequence shown here is derived from an EMBL/GenBank/DDBJ whole genome shotgun (WGS) entry which is preliminary data.</text>
</comment>
<dbReference type="EMBL" id="JARK01001351">
    <property type="protein sequence ID" value="EYC23459.1"/>
    <property type="molecule type" value="Genomic_DNA"/>
</dbReference>